<keyword evidence="4 6" id="KW-1133">Transmembrane helix</keyword>
<keyword evidence="5 6" id="KW-0472">Membrane</keyword>
<comment type="subcellular location">
    <subcellularLocation>
        <location evidence="1">Cell membrane</location>
        <topology evidence="1">Single-pass membrane protein</topology>
    </subcellularLocation>
</comment>
<reference evidence="9 10" key="1">
    <citation type="submission" date="2017-09" db="EMBL/GenBank/DDBJ databases">
        <title>Depth-based differentiation of microbial function through sediment-hosted aquifers and enrichment of novel symbionts in the deep terrestrial subsurface.</title>
        <authorList>
            <person name="Probst A.J."/>
            <person name="Ladd B."/>
            <person name="Jarett J.K."/>
            <person name="Geller-Mcgrath D.E."/>
            <person name="Sieber C.M."/>
            <person name="Emerson J.B."/>
            <person name="Anantharaman K."/>
            <person name="Thomas B.C."/>
            <person name="Malmstrom R."/>
            <person name="Stieglmeier M."/>
            <person name="Klingl A."/>
            <person name="Woyke T."/>
            <person name="Ryan C.M."/>
            <person name="Banfield J.F."/>
        </authorList>
    </citation>
    <scope>NUCLEOTIDE SEQUENCE [LARGE SCALE GENOMIC DNA]</scope>
    <source>
        <strain evidence="9">CG23_combo_of_CG06-09_8_20_14_all_40_14</strain>
    </source>
</reference>
<keyword evidence="3 6" id="KW-0812">Transmembrane</keyword>
<name>A0A2G9XCV6_UNCKA</name>
<feature type="transmembrane region" description="Helical" evidence="6">
    <location>
        <begin position="129"/>
        <end position="147"/>
    </location>
</feature>
<dbReference type="PANTHER" id="PTHR33885:SF3">
    <property type="entry name" value="PHAGE SHOCK PROTEIN C"/>
    <property type="match status" value="1"/>
</dbReference>
<feature type="transmembrane region" description="Helical" evidence="6">
    <location>
        <begin position="32"/>
        <end position="59"/>
    </location>
</feature>
<dbReference type="Pfam" id="PF04024">
    <property type="entry name" value="PspC"/>
    <property type="match status" value="1"/>
</dbReference>
<evidence type="ECO:0000256" key="6">
    <source>
        <dbReference type="SAM" id="Phobius"/>
    </source>
</evidence>
<feature type="transmembrane region" description="Helical" evidence="6">
    <location>
        <begin position="105"/>
        <end position="123"/>
    </location>
</feature>
<dbReference type="GO" id="GO:0005886">
    <property type="term" value="C:plasma membrane"/>
    <property type="evidence" value="ECO:0007669"/>
    <property type="project" value="UniProtKB-SubCell"/>
</dbReference>
<accession>A0A2G9XCV6</accession>
<evidence type="ECO:0000256" key="5">
    <source>
        <dbReference type="ARBA" id="ARBA00023136"/>
    </source>
</evidence>
<proteinExistence type="predicted"/>
<evidence type="ECO:0000256" key="1">
    <source>
        <dbReference type="ARBA" id="ARBA00004162"/>
    </source>
</evidence>
<feature type="domain" description="LiaF transmembrane" evidence="8">
    <location>
        <begin position="101"/>
        <end position="150"/>
    </location>
</feature>
<dbReference type="Proteomes" id="UP000231388">
    <property type="component" value="Unassembled WGS sequence"/>
</dbReference>
<sequence>MAEARKLYRSRKNRVIGGVCGGLGEYFNIDPLIFRILFVLFTLADGAGILVYIVMMFIVPDESKIENMGKVGSMEGVVNEIKEGAQSMAKDFKENPRWLDNRRNWAGLIVVAIGLLVLLQQIVPMHWFRWDFVWPILIVVVGLFLILKRK</sequence>
<comment type="caution">
    <text evidence="9">The sequence shown here is derived from an EMBL/GenBank/DDBJ whole genome shotgun (WGS) entry which is preliminary data.</text>
</comment>
<dbReference type="InterPro" id="IPR007168">
    <property type="entry name" value="Phageshock_PspC_N"/>
</dbReference>
<dbReference type="AlphaFoldDB" id="A0A2G9XCV6"/>
<dbReference type="EMBL" id="PCQY01000007">
    <property type="protein sequence ID" value="PIP04794.1"/>
    <property type="molecule type" value="Genomic_DNA"/>
</dbReference>
<protein>
    <submittedName>
        <fullName evidence="9">Uncharacterized protein</fullName>
    </submittedName>
</protein>
<dbReference type="PANTHER" id="PTHR33885">
    <property type="entry name" value="PHAGE SHOCK PROTEIN C"/>
    <property type="match status" value="1"/>
</dbReference>
<evidence type="ECO:0000256" key="2">
    <source>
        <dbReference type="ARBA" id="ARBA00022475"/>
    </source>
</evidence>
<evidence type="ECO:0000256" key="4">
    <source>
        <dbReference type="ARBA" id="ARBA00022989"/>
    </source>
</evidence>
<feature type="domain" description="Phage shock protein PspC N-terminal" evidence="7">
    <location>
        <begin position="5"/>
        <end position="62"/>
    </location>
</feature>
<evidence type="ECO:0000313" key="10">
    <source>
        <dbReference type="Proteomes" id="UP000231388"/>
    </source>
</evidence>
<evidence type="ECO:0000259" key="8">
    <source>
        <dbReference type="Pfam" id="PF22570"/>
    </source>
</evidence>
<dbReference type="InterPro" id="IPR054331">
    <property type="entry name" value="LiaF_TM"/>
</dbReference>
<keyword evidence="2" id="KW-1003">Cell membrane</keyword>
<dbReference type="InterPro" id="IPR052027">
    <property type="entry name" value="PspC"/>
</dbReference>
<evidence type="ECO:0000256" key="3">
    <source>
        <dbReference type="ARBA" id="ARBA00022692"/>
    </source>
</evidence>
<dbReference type="Pfam" id="PF22570">
    <property type="entry name" value="LiaF-TM"/>
    <property type="match status" value="1"/>
</dbReference>
<evidence type="ECO:0000259" key="7">
    <source>
        <dbReference type="Pfam" id="PF04024"/>
    </source>
</evidence>
<evidence type="ECO:0000313" key="9">
    <source>
        <dbReference type="EMBL" id="PIP04794.1"/>
    </source>
</evidence>
<gene>
    <name evidence="9" type="ORF">COX53_00520</name>
</gene>
<organism evidence="9 10">
    <name type="scientific">candidate division WWE3 bacterium CG23_combo_of_CG06-09_8_20_14_all_40_14</name>
    <dbReference type="NCBI Taxonomy" id="1975095"/>
    <lineage>
        <taxon>Bacteria</taxon>
        <taxon>Katanobacteria</taxon>
    </lineage>
</organism>